<evidence type="ECO:0000259" key="2">
    <source>
        <dbReference type="PROSITE" id="PS51029"/>
    </source>
</evidence>
<name>A0A0L7LQU3_OPEBR</name>
<dbReference type="Pfam" id="PF10545">
    <property type="entry name" value="MADF_DNA_bdg"/>
    <property type="match status" value="1"/>
</dbReference>
<reference evidence="3 4" key="1">
    <citation type="journal article" date="2015" name="Genome Biol. Evol.">
        <title>The genome of winter moth (Operophtera brumata) provides a genomic perspective on sexual dimorphism and phenology.</title>
        <authorList>
            <person name="Derks M.F."/>
            <person name="Smit S."/>
            <person name="Salis L."/>
            <person name="Schijlen E."/>
            <person name="Bossers A."/>
            <person name="Mateman C."/>
            <person name="Pijl A.S."/>
            <person name="de Ridder D."/>
            <person name="Groenen M.A."/>
            <person name="Visser M.E."/>
            <person name="Megens H.J."/>
        </authorList>
    </citation>
    <scope>NUCLEOTIDE SEQUENCE [LARGE SCALE GENOMIC DNA]</scope>
    <source>
        <strain evidence="3">WM2013NL</strain>
        <tissue evidence="3">Head and thorax</tissue>
    </source>
</reference>
<evidence type="ECO:0000313" key="3">
    <source>
        <dbReference type="EMBL" id="KOB77822.1"/>
    </source>
</evidence>
<comment type="caution">
    <text evidence="3">The sequence shown here is derived from an EMBL/GenBank/DDBJ whole genome shotgun (WGS) entry which is preliminary data.</text>
</comment>
<protein>
    <recommendedName>
        <fullName evidence="2">MADF domain-containing protein</fullName>
    </recommendedName>
</protein>
<feature type="compositionally biased region" description="Polar residues" evidence="1">
    <location>
        <begin position="154"/>
        <end position="174"/>
    </location>
</feature>
<accession>A0A0L7LQU3</accession>
<dbReference type="PROSITE" id="PS51029">
    <property type="entry name" value="MADF"/>
    <property type="match status" value="1"/>
</dbReference>
<dbReference type="InterPro" id="IPR006578">
    <property type="entry name" value="MADF-dom"/>
</dbReference>
<dbReference type="PANTHER" id="PTHR21505:SF8">
    <property type="entry name" value="DPT-YFP REPRESSOR BY OVEREXPRESSION, ISOFORM D-RELATED"/>
    <property type="match status" value="1"/>
</dbReference>
<feature type="region of interest" description="Disordered" evidence="1">
    <location>
        <begin position="154"/>
        <end position="179"/>
    </location>
</feature>
<dbReference type="PANTHER" id="PTHR21505">
    <property type="entry name" value="MADF DOMAIN-CONTAINING PROTEIN-RELATED"/>
    <property type="match status" value="1"/>
</dbReference>
<keyword evidence="4" id="KW-1185">Reference proteome</keyword>
<gene>
    <name evidence="3" type="ORF">OBRU01_03437</name>
</gene>
<dbReference type="AlphaFoldDB" id="A0A0L7LQU3"/>
<dbReference type="SMART" id="SM00595">
    <property type="entry name" value="MADF"/>
    <property type="match status" value="1"/>
</dbReference>
<evidence type="ECO:0000313" key="4">
    <source>
        <dbReference type="Proteomes" id="UP000037510"/>
    </source>
</evidence>
<evidence type="ECO:0000256" key="1">
    <source>
        <dbReference type="SAM" id="MobiDB-lite"/>
    </source>
</evidence>
<dbReference type="EMBL" id="JTDY01000298">
    <property type="protein sequence ID" value="KOB77822.1"/>
    <property type="molecule type" value="Genomic_DNA"/>
</dbReference>
<sequence>MSGKWDFDTTLKFIQLYKLHPCLWDFSSKDYKNKPKRDAAYISIIEEMNISGFGVQDAKNKIKNLRSTYSQEMKKIQDSKKSGAGVINVYISNIKWLHEMEEVFAKDLKKQVYENVLQTNNEGTDSQASGCTDSQASGFAVPISNTIFGAVSSQKTPTNEELTPSTATASSVRNTPRAKKRTKEILTAVSDLKKINEDLNSEEETVWGAFGKSVAMQLKTMSVENALLAQCRIQSILTEFGLKDHREKTASRSAMSNYSNRRTSSALSDTDISFVDSPNIYLGESVASPPQASPVSPPEQIIIVTPRTKETSTTQTIYTTSSDSSPAQLIYTAATQYSNYDNDIITAAMNAASAFQY</sequence>
<proteinExistence type="predicted"/>
<organism evidence="3 4">
    <name type="scientific">Operophtera brumata</name>
    <name type="common">Winter moth</name>
    <name type="synonym">Phalaena brumata</name>
    <dbReference type="NCBI Taxonomy" id="104452"/>
    <lineage>
        <taxon>Eukaryota</taxon>
        <taxon>Metazoa</taxon>
        <taxon>Ecdysozoa</taxon>
        <taxon>Arthropoda</taxon>
        <taxon>Hexapoda</taxon>
        <taxon>Insecta</taxon>
        <taxon>Pterygota</taxon>
        <taxon>Neoptera</taxon>
        <taxon>Endopterygota</taxon>
        <taxon>Lepidoptera</taxon>
        <taxon>Glossata</taxon>
        <taxon>Ditrysia</taxon>
        <taxon>Geometroidea</taxon>
        <taxon>Geometridae</taxon>
        <taxon>Larentiinae</taxon>
        <taxon>Operophtera</taxon>
    </lineage>
</organism>
<dbReference type="Proteomes" id="UP000037510">
    <property type="component" value="Unassembled WGS sequence"/>
</dbReference>
<feature type="domain" description="MADF" evidence="2">
    <location>
        <begin position="12"/>
        <end position="110"/>
    </location>
</feature>